<organism evidence="2 3">
    <name type="scientific">Trametes coccinea (strain BRFM310)</name>
    <name type="common">Pycnoporus coccineus</name>
    <dbReference type="NCBI Taxonomy" id="1353009"/>
    <lineage>
        <taxon>Eukaryota</taxon>
        <taxon>Fungi</taxon>
        <taxon>Dikarya</taxon>
        <taxon>Basidiomycota</taxon>
        <taxon>Agaricomycotina</taxon>
        <taxon>Agaricomycetes</taxon>
        <taxon>Polyporales</taxon>
        <taxon>Polyporaceae</taxon>
        <taxon>Trametes</taxon>
    </lineage>
</organism>
<evidence type="ECO:0000313" key="3">
    <source>
        <dbReference type="Proteomes" id="UP000193067"/>
    </source>
</evidence>
<accession>A0A1Y2IVK3</accession>
<sequence>MGPNITSKRLGAKPGQRCSNPKIPRLLAELGVQGFGCLEPSTWKSAAGTLQDAYNRNPTLPTSRKSNSLVNVPSRSYMSPCCRYDHKNKSQPVWRCALRKAARTGSSSKLKTPQHGAPGAEDDTELFMPEYVYTQSPVLYPPAPTGYPTHYPVGHLSSQPETLQLAKSQLGFQAESGTVHDSPLGTPSHITSKTSSPPHAREAQSN</sequence>
<evidence type="ECO:0000256" key="1">
    <source>
        <dbReference type="SAM" id="MobiDB-lite"/>
    </source>
</evidence>
<evidence type="ECO:0000313" key="2">
    <source>
        <dbReference type="EMBL" id="OSD04683.1"/>
    </source>
</evidence>
<keyword evidence="3" id="KW-1185">Reference proteome</keyword>
<proteinExistence type="predicted"/>
<feature type="compositionally biased region" description="Polar residues" evidence="1">
    <location>
        <begin position="188"/>
        <end position="198"/>
    </location>
</feature>
<feature type="region of interest" description="Disordered" evidence="1">
    <location>
        <begin position="173"/>
        <end position="206"/>
    </location>
</feature>
<dbReference type="EMBL" id="KZ084095">
    <property type="protein sequence ID" value="OSD04683.1"/>
    <property type="molecule type" value="Genomic_DNA"/>
</dbReference>
<reference evidence="2 3" key="1">
    <citation type="journal article" date="2015" name="Biotechnol. Biofuels">
        <title>Enhanced degradation of softwood versus hardwood by the white-rot fungus Pycnoporus coccineus.</title>
        <authorList>
            <person name="Couturier M."/>
            <person name="Navarro D."/>
            <person name="Chevret D."/>
            <person name="Henrissat B."/>
            <person name="Piumi F."/>
            <person name="Ruiz-Duenas F.J."/>
            <person name="Martinez A.T."/>
            <person name="Grigoriev I.V."/>
            <person name="Riley R."/>
            <person name="Lipzen A."/>
            <person name="Berrin J.G."/>
            <person name="Master E.R."/>
            <person name="Rosso M.N."/>
        </authorList>
    </citation>
    <scope>NUCLEOTIDE SEQUENCE [LARGE SCALE GENOMIC DNA]</scope>
    <source>
        <strain evidence="2 3">BRFM310</strain>
    </source>
</reference>
<dbReference type="AlphaFoldDB" id="A0A1Y2IVK3"/>
<name>A0A1Y2IVK3_TRAC3</name>
<dbReference type="Proteomes" id="UP000193067">
    <property type="component" value="Unassembled WGS sequence"/>
</dbReference>
<gene>
    <name evidence="2" type="ORF">PYCCODRAFT_1457650</name>
</gene>
<protein>
    <submittedName>
        <fullName evidence="2">Uncharacterized protein</fullName>
    </submittedName>
</protein>